<dbReference type="RefSeq" id="WP_195897261.1">
    <property type="nucleotide sequence ID" value="NZ_JADOGI010000063.1"/>
</dbReference>
<gene>
    <name evidence="1" type="ORF">ITP53_21755</name>
</gene>
<keyword evidence="2" id="KW-1185">Reference proteome</keyword>
<evidence type="ECO:0000313" key="2">
    <source>
        <dbReference type="Proteomes" id="UP000605361"/>
    </source>
</evidence>
<proteinExistence type="predicted"/>
<sequence>MSLYLPEDIQHRVAEAARAHGLSDEDYMREAITRALSVEVVGERPEPQLPVFRLSHEELTAERIDEILAEGFGRDGLD</sequence>
<dbReference type="AlphaFoldDB" id="A0A931ADR3"/>
<comment type="caution">
    <text evidence="1">The sequence shown here is derived from an EMBL/GenBank/DDBJ whole genome shotgun (WGS) entry which is preliminary data.</text>
</comment>
<reference evidence="1" key="1">
    <citation type="submission" date="2020-11" db="EMBL/GenBank/DDBJ databases">
        <title>Whole-genome analyses of Nonomuraea sp. K274.</title>
        <authorList>
            <person name="Veyisoglu A."/>
        </authorList>
    </citation>
    <scope>NUCLEOTIDE SEQUENCE</scope>
    <source>
        <strain evidence="1">K274</strain>
    </source>
</reference>
<dbReference type="Proteomes" id="UP000605361">
    <property type="component" value="Unassembled WGS sequence"/>
</dbReference>
<name>A0A931ADR3_9ACTN</name>
<protein>
    <submittedName>
        <fullName evidence="1">Uncharacterized protein</fullName>
    </submittedName>
</protein>
<evidence type="ECO:0000313" key="1">
    <source>
        <dbReference type="EMBL" id="MBF8188309.1"/>
    </source>
</evidence>
<organism evidence="1 2">
    <name type="scientific">Nonomuraea cypriaca</name>
    <dbReference type="NCBI Taxonomy" id="1187855"/>
    <lineage>
        <taxon>Bacteria</taxon>
        <taxon>Bacillati</taxon>
        <taxon>Actinomycetota</taxon>
        <taxon>Actinomycetes</taxon>
        <taxon>Streptosporangiales</taxon>
        <taxon>Streptosporangiaceae</taxon>
        <taxon>Nonomuraea</taxon>
    </lineage>
</organism>
<accession>A0A931ADR3</accession>
<dbReference type="EMBL" id="JADOGI010000063">
    <property type="protein sequence ID" value="MBF8188309.1"/>
    <property type="molecule type" value="Genomic_DNA"/>
</dbReference>